<dbReference type="SUPFAM" id="SSF47598">
    <property type="entry name" value="Ribbon-helix-helix"/>
    <property type="match status" value="1"/>
</dbReference>
<dbReference type="RefSeq" id="WP_184790468.1">
    <property type="nucleotide sequence ID" value="NZ_BONT01000054.1"/>
</dbReference>
<feature type="region of interest" description="Disordered" evidence="1">
    <location>
        <begin position="75"/>
        <end position="115"/>
    </location>
</feature>
<feature type="region of interest" description="Disordered" evidence="1">
    <location>
        <begin position="148"/>
        <end position="181"/>
    </location>
</feature>
<name>A0A841FJZ9_9ACTN</name>
<keyword evidence="3" id="KW-1185">Reference proteome</keyword>
<evidence type="ECO:0000313" key="2">
    <source>
        <dbReference type="EMBL" id="MBB6037651.1"/>
    </source>
</evidence>
<evidence type="ECO:0000256" key="1">
    <source>
        <dbReference type="SAM" id="MobiDB-lite"/>
    </source>
</evidence>
<evidence type="ECO:0008006" key="4">
    <source>
        <dbReference type="Google" id="ProtNLM"/>
    </source>
</evidence>
<dbReference type="Gene3D" id="1.10.1220.10">
    <property type="entry name" value="Met repressor-like"/>
    <property type="match status" value="1"/>
</dbReference>
<reference evidence="2 3" key="1">
    <citation type="submission" date="2020-08" db="EMBL/GenBank/DDBJ databases">
        <title>Genomic Encyclopedia of Type Strains, Phase IV (KMG-IV): sequencing the most valuable type-strain genomes for metagenomic binning, comparative biology and taxonomic classification.</title>
        <authorList>
            <person name="Goeker M."/>
        </authorList>
    </citation>
    <scope>NUCLEOTIDE SEQUENCE [LARGE SCALE GENOMIC DNA]</scope>
    <source>
        <strain evidence="2 3">YIM 65646</strain>
    </source>
</reference>
<accession>A0A841FJZ9</accession>
<gene>
    <name evidence="2" type="ORF">HNR73_005529</name>
</gene>
<proteinExistence type="predicted"/>
<feature type="compositionally biased region" description="Low complexity" evidence="1">
    <location>
        <begin position="75"/>
        <end position="93"/>
    </location>
</feature>
<protein>
    <recommendedName>
        <fullName evidence="4">Arc-like DNA binding domain-containing protein</fullName>
    </recommendedName>
</protein>
<comment type="caution">
    <text evidence="2">The sequence shown here is derived from an EMBL/GenBank/DDBJ whole genome shotgun (WGS) entry which is preliminary data.</text>
</comment>
<dbReference type="InterPro" id="IPR010985">
    <property type="entry name" value="Ribbon_hlx_hlx"/>
</dbReference>
<dbReference type="EMBL" id="JACHGT010000013">
    <property type="protein sequence ID" value="MBB6037651.1"/>
    <property type="molecule type" value="Genomic_DNA"/>
</dbReference>
<feature type="compositionally biased region" description="Pro residues" evidence="1">
    <location>
        <begin position="157"/>
        <end position="170"/>
    </location>
</feature>
<dbReference type="Proteomes" id="UP000548476">
    <property type="component" value="Unassembled WGS sequence"/>
</dbReference>
<dbReference type="GO" id="GO:0006355">
    <property type="term" value="P:regulation of DNA-templated transcription"/>
    <property type="evidence" value="ECO:0007669"/>
    <property type="project" value="InterPro"/>
</dbReference>
<sequence length="181" mass="19627">MDIATHVQRLGQEFAAVAETSGPEARALFEQFAGALEPAIRLTLIEALADAADEISRDLAPGSVQLRLRGREPSFVVTPTPASPVTSPTAEAPAHGDPHGETHETHEGPAARINFRPPEQLKSAIEDAAAREGRSVNAWLVRVTSAALRRRERDEPPPFPFPFQGPPPGTRHPNRFNGWAR</sequence>
<feature type="compositionally biased region" description="Basic and acidic residues" evidence="1">
    <location>
        <begin position="94"/>
        <end position="109"/>
    </location>
</feature>
<evidence type="ECO:0000313" key="3">
    <source>
        <dbReference type="Proteomes" id="UP000548476"/>
    </source>
</evidence>
<dbReference type="InterPro" id="IPR013321">
    <property type="entry name" value="Arc_rbn_hlx_hlx"/>
</dbReference>
<dbReference type="AlphaFoldDB" id="A0A841FJZ9"/>
<organism evidence="2 3">
    <name type="scientific">Phytomonospora endophytica</name>
    <dbReference type="NCBI Taxonomy" id="714109"/>
    <lineage>
        <taxon>Bacteria</taxon>
        <taxon>Bacillati</taxon>
        <taxon>Actinomycetota</taxon>
        <taxon>Actinomycetes</taxon>
        <taxon>Micromonosporales</taxon>
        <taxon>Micromonosporaceae</taxon>
        <taxon>Phytomonospora</taxon>
    </lineage>
</organism>